<evidence type="ECO:0000313" key="8">
    <source>
        <dbReference type="WBParaSite" id="TCLT_0000486001-mRNA-1"/>
    </source>
</evidence>
<evidence type="ECO:0000256" key="4">
    <source>
        <dbReference type="RuleBase" id="RU003345"/>
    </source>
</evidence>
<dbReference type="AlphaFoldDB" id="A0A0N5CWX1"/>
<evidence type="ECO:0000313" key="7">
    <source>
        <dbReference type="Proteomes" id="UP000276776"/>
    </source>
</evidence>
<proteinExistence type="inferred from homology"/>
<dbReference type="InterPro" id="IPR016162">
    <property type="entry name" value="Ald_DH_N"/>
</dbReference>
<gene>
    <name evidence="6" type="ORF">TCLT_LOCUS4849</name>
</gene>
<dbReference type="EMBL" id="UYYF01004307">
    <property type="protein sequence ID" value="VDN02023.1"/>
    <property type="molecule type" value="Genomic_DNA"/>
</dbReference>
<dbReference type="SUPFAM" id="SSF53720">
    <property type="entry name" value="ALDH-like"/>
    <property type="match status" value="1"/>
</dbReference>
<dbReference type="Pfam" id="PF00171">
    <property type="entry name" value="Aldedh"/>
    <property type="match status" value="1"/>
</dbReference>
<feature type="domain" description="Aldehyde dehydrogenase" evidence="5">
    <location>
        <begin position="229"/>
        <end position="703"/>
    </location>
</feature>
<dbReference type="STRING" id="103827.A0A0N5CWX1"/>
<dbReference type="FunFam" id="3.40.309.10:FF:000001">
    <property type="entry name" value="Mitochondrial aldehyde dehydrogenase 2"/>
    <property type="match status" value="1"/>
</dbReference>
<dbReference type="InterPro" id="IPR029510">
    <property type="entry name" value="Ald_DH_CS_GLU"/>
</dbReference>
<dbReference type="SUPFAM" id="SSF54001">
    <property type="entry name" value="Cysteine proteinases"/>
    <property type="match status" value="1"/>
</dbReference>
<dbReference type="InterPro" id="IPR038765">
    <property type="entry name" value="Papain-like_cys_pep_sf"/>
</dbReference>
<dbReference type="InterPro" id="IPR016161">
    <property type="entry name" value="Ald_DH/histidinol_DH"/>
</dbReference>
<comment type="similarity">
    <text evidence="1 4">Belongs to the aldehyde dehydrogenase family.</text>
</comment>
<dbReference type="PROSITE" id="PS00070">
    <property type="entry name" value="ALDEHYDE_DEHYDR_CYS"/>
    <property type="match status" value="1"/>
</dbReference>
<keyword evidence="2 4" id="KW-0560">Oxidoreductase</keyword>
<reference evidence="6 7" key="2">
    <citation type="submission" date="2018-11" db="EMBL/GenBank/DDBJ databases">
        <authorList>
            <consortium name="Pathogen Informatics"/>
        </authorList>
    </citation>
    <scope>NUCLEOTIDE SEQUENCE [LARGE SCALE GENOMIC DNA]</scope>
</reference>
<protein>
    <submittedName>
        <fullName evidence="8">Aldedh domain-containing protein</fullName>
    </submittedName>
</protein>
<evidence type="ECO:0000256" key="3">
    <source>
        <dbReference type="PROSITE-ProRule" id="PRU10007"/>
    </source>
</evidence>
<evidence type="ECO:0000313" key="6">
    <source>
        <dbReference type="EMBL" id="VDN02023.1"/>
    </source>
</evidence>
<feature type="active site" evidence="3">
    <location>
        <position position="460"/>
    </location>
</feature>
<dbReference type="PANTHER" id="PTHR11699">
    <property type="entry name" value="ALDEHYDE DEHYDROGENASE-RELATED"/>
    <property type="match status" value="1"/>
</dbReference>
<evidence type="ECO:0000256" key="1">
    <source>
        <dbReference type="ARBA" id="ARBA00009986"/>
    </source>
</evidence>
<name>A0A0N5CWX1_THECL</name>
<dbReference type="InterPro" id="IPR015590">
    <property type="entry name" value="Aldehyde_DH_dom"/>
</dbReference>
<accession>A0A0N5CWX1</accession>
<dbReference type="Gene3D" id="3.90.1720.10">
    <property type="entry name" value="endopeptidase domain like (from Nostoc punctiforme)"/>
    <property type="match status" value="1"/>
</dbReference>
<dbReference type="GO" id="GO:0016620">
    <property type="term" value="F:oxidoreductase activity, acting on the aldehyde or oxo group of donors, NAD or NADP as acceptor"/>
    <property type="evidence" value="ECO:0007669"/>
    <property type="project" value="InterPro"/>
</dbReference>
<dbReference type="InterPro" id="IPR016160">
    <property type="entry name" value="Ald_DH_CS_CYS"/>
</dbReference>
<dbReference type="Gene3D" id="3.40.309.10">
    <property type="entry name" value="Aldehyde Dehydrogenase, Chain A, domain 2"/>
    <property type="match status" value="1"/>
</dbReference>
<organism evidence="8">
    <name type="scientific">Thelazia callipaeda</name>
    <name type="common">Oriental eyeworm</name>
    <name type="synonym">Parasitic nematode</name>
    <dbReference type="NCBI Taxonomy" id="103827"/>
    <lineage>
        <taxon>Eukaryota</taxon>
        <taxon>Metazoa</taxon>
        <taxon>Ecdysozoa</taxon>
        <taxon>Nematoda</taxon>
        <taxon>Chromadorea</taxon>
        <taxon>Rhabditida</taxon>
        <taxon>Spirurina</taxon>
        <taxon>Spiruromorpha</taxon>
        <taxon>Thelazioidea</taxon>
        <taxon>Thelaziidae</taxon>
        <taxon>Thelazia</taxon>
    </lineage>
</organism>
<dbReference type="OMA" id="GQAICEH"/>
<dbReference type="WBParaSite" id="TCLT_0000486001-mRNA-1">
    <property type="protein sequence ID" value="TCLT_0000486001-mRNA-1"/>
    <property type="gene ID" value="TCLT_0000486001"/>
</dbReference>
<sequence>MFFEELDIATGDILFFKKDGSSDNNSEFMEAIATVGAESVIHVAFIYIIAPNKLGILHAVPELGVCREFLPDVINVMKPDSLEIFRVDRLPPDVRIRAYQWAVSKIGTRYNDVFSPEMRDSAGYEAYYCCQLIIRSYEALGIMDFCMPHKLNFKGIDGKILPYWAKYYRIRSSVIPQGAPGSHPAILIRSKYLVRHFSKICMSKGKFTIPKTIDSALHFVRGARVIPKASRFFNVYQPRNGEILTRCSCASNELVDEVVKDSHEVLQSWSNFNAQKRGVILRKAASIIRSFGDQLAYWETVDCGKPIEESRWDITCSANTFEFFAGTAHNIAGNHFSLGGDRYAYTERLPWGTIGAIGVWNYPVQTASWKIAPALMCGNVVVYKPSPLAPITSVLLAQILQAAGLPDGVLSVLQGDGETGQAICEHSGISKVTFTGSSETGCAILRSCSLLGKIKPATLELGGKSAMIICEDADIDMAVTGAFMANFFCQGEVCSNASKILVHISCYDKFRRKVVERAKRLVIGDPLLKETKIGATISPEHLMKVKYYIDEAVQQGATLLCGGDRVTVKGLENGYYLSPAILDCVNQQMRIYKEEVFGAAMLIIPFEENEASVLLKDIKDDNFMRNDAIRMANDTQYGLAAGLFTRNLHLAYSIASKLQAGNVYINTFNDTNPMIPFGGMKQSGFGRENGIAALEVFSQSKSVFVNASDKLVDPFL</sequence>
<reference evidence="8" key="1">
    <citation type="submission" date="2016-04" db="UniProtKB">
        <authorList>
            <consortium name="WormBaseParasite"/>
        </authorList>
    </citation>
    <scope>IDENTIFICATION</scope>
</reference>
<dbReference type="InterPro" id="IPR016163">
    <property type="entry name" value="Ald_DH_C"/>
</dbReference>
<dbReference type="Gene3D" id="3.40.605.10">
    <property type="entry name" value="Aldehyde Dehydrogenase, Chain A, domain 1"/>
    <property type="match status" value="1"/>
</dbReference>
<evidence type="ECO:0000259" key="5">
    <source>
        <dbReference type="Pfam" id="PF00171"/>
    </source>
</evidence>
<dbReference type="PROSITE" id="PS00687">
    <property type="entry name" value="ALDEHYDE_DEHYDR_GLU"/>
    <property type="match status" value="1"/>
</dbReference>
<keyword evidence="7" id="KW-1185">Reference proteome</keyword>
<dbReference type="OrthoDB" id="310895at2759"/>
<dbReference type="Proteomes" id="UP000276776">
    <property type="component" value="Unassembled WGS sequence"/>
</dbReference>
<evidence type="ECO:0000256" key="2">
    <source>
        <dbReference type="ARBA" id="ARBA00023002"/>
    </source>
</evidence>
<dbReference type="FunFam" id="3.40.605.10:FF:000007">
    <property type="entry name" value="NAD/NADP-dependent betaine aldehyde dehydrogenase"/>
    <property type="match status" value="1"/>
</dbReference>